<keyword evidence="1" id="KW-0472">Membrane</keyword>
<dbReference type="EMBL" id="JACXVP010000012">
    <property type="protein sequence ID" value="KAG5571528.1"/>
    <property type="molecule type" value="Genomic_DNA"/>
</dbReference>
<dbReference type="Proteomes" id="UP000824120">
    <property type="component" value="Chromosome 12"/>
</dbReference>
<keyword evidence="3" id="KW-1185">Reference proteome</keyword>
<evidence type="ECO:0000313" key="3">
    <source>
        <dbReference type="Proteomes" id="UP000824120"/>
    </source>
</evidence>
<name>A0A9J5W8Q1_SOLCO</name>
<reference evidence="2 3" key="1">
    <citation type="submission" date="2020-09" db="EMBL/GenBank/DDBJ databases">
        <title>De no assembly of potato wild relative species, Solanum commersonii.</title>
        <authorList>
            <person name="Cho K."/>
        </authorList>
    </citation>
    <scope>NUCLEOTIDE SEQUENCE [LARGE SCALE GENOMIC DNA]</scope>
    <source>
        <strain evidence="2">LZ3.2</strain>
        <tissue evidence="2">Leaf</tissue>
    </source>
</reference>
<protein>
    <submittedName>
        <fullName evidence="2">Uncharacterized protein</fullName>
    </submittedName>
</protein>
<gene>
    <name evidence="2" type="ORF">H5410_061294</name>
</gene>
<dbReference type="AlphaFoldDB" id="A0A9J5W8Q1"/>
<evidence type="ECO:0000256" key="1">
    <source>
        <dbReference type="SAM" id="Phobius"/>
    </source>
</evidence>
<organism evidence="2 3">
    <name type="scientific">Solanum commersonii</name>
    <name type="common">Commerson's wild potato</name>
    <name type="synonym">Commerson's nightshade</name>
    <dbReference type="NCBI Taxonomy" id="4109"/>
    <lineage>
        <taxon>Eukaryota</taxon>
        <taxon>Viridiplantae</taxon>
        <taxon>Streptophyta</taxon>
        <taxon>Embryophyta</taxon>
        <taxon>Tracheophyta</taxon>
        <taxon>Spermatophyta</taxon>
        <taxon>Magnoliopsida</taxon>
        <taxon>eudicotyledons</taxon>
        <taxon>Gunneridae</taxon>
        <taxon>Pentapetalae</taxon>
        <taxon>asterids</taxon>
        <taxon>lamiids</taxon>
        <taxon>Solanales</taxon>
        <taxon>Solanaceae</taxon>
        <taxon>Solanoideae</taxon>
        <taxon>Solaneae</taxon>
        <taxon>Solanum</taxon>
    </lineage>
</organism>
<sequence>MFWIIGRRLSTLEQNTRIRPFADSLNGFDNSQIFISSFFQLPLFLFVITRLNLLMQGSNEHSKFQVVTYHYQRISNSLYFLQM</sequence>
<keyword evidence="1" id="KW-0812">Transmembrane</keyword>
<keyword evidence="1" id="KW-1133">Transmembrane helix</keyword>
<feature type="transmembrane region" description="Helical" evidence="1">
    <location>
        <begin position="33"/>
        <end position="53"/>
    </location>
</feature>
<proteinExistence type="predicted"/>
<evidence type="ECO:0000313" key="2">
    <source>
        <dbReference type="EMBL" id="KAG5571528.1"/>
    </source>
</evidence>
<comment type="caution">
    <text evidence="2">The sequence shown here is derived from an EMBL/GenBank/DDBJ whole genome shotgun (WGS) entry which is preliminary data.</text>
</comment>
<accession>A0A9J5W8Q1</accession>